<evidence type="ECO:0000256" key="8">
    <source>
        <dbReference type="SAM" id="Phobius"/>
    </source>
</evidence>
<organism evidence="9">
    <name type="scientific">uncultured Chloroflexia bacterium</name>
    <dbReference type="NCBI Taxonomy" id="1672391"/>
    <lineage>
        <taxon>Bacteria</taxon>
        <taxon>Bacillati</taxon>
        <taxon>Chloroflexota</taxon>
        <taxon>Chloroflexia</taxon>
        <taxon>environmental samples</taxon>
    </lineage>
</organism>
<name>A0A6J4JY82_9CHLR</name>
<comment type="subcellular location">
    <subcellularLocation>
        <location evidence="1">Cell membrane</location>
        <topology evidence="1">Multi-pass membrane protein</topology>
    </subcellularLocation>
</comment>
<keyword evidence="6 8" id="KW-0472">Membrane</keyword>
<dbReference type="AlphaFoldDB" id="A0A6J4JY82"/>
<dbReference type="EMBL" id="CADCTR010001316">
    <property type="protein sequence ID" value="CAA9290759.1"/>
    <property type="molecule type" value="Genomic_DNA"/>
</dbReference>
<feature type="transmembrane region" description="Helical" evidence="8">
    <location>
        <begin position="242"/>
        <end position="262"/>
    </location>
</feature>
<dbReference type="Pfam" id="PF09594">
    <property type="entry name" value="GT87"/>
    <property type="match status" value="1"/>
</dbReference>
<feature type="transmembrane region" description="Helical" evidence="8">
    <location>
        <begin position="163"/>
        <end position="184"/>
    </location>
</feature>
<protein>
    <submittedName>
        <fullName evidence="9">Integral membrane protein</fullName>
    </submittedName>
</protein>
<feature type="transmembrane region" description="Helical" evidence="8">
    <location>
        <begin position="137"/>
        <end position="157"/>
    </location>
</feature>
<feature type="transmembrane region" description="Helical" evidence="8">
    <location>
        <begin position="420"/>
        <end position="440"/>
    </location>
</feature>
<sequence>MMCGSCYDRCTVRLHSLQIQLHLPQSTGVARQRWVLRPRVRQSNRATGENWHTVAFWASLTVLGAFLYWRLFAMFAQLPATKKEGSAGLIIYHHAGEAILRGKIPYRDFFIEYPPGSLLAFVPPALFTSNRVDYTGLFAIEMALLAVAALFLTALAARRLWGPWAYVVPAVTFTAAAIMLHNLILARYDAVITLTLAISALCVALGGRYVLLAYASLGFGAVAKLVPALATLPLAALRRDAAYGYAAFFAVLALFFAPPLLLASDDFIKSFGYQAERGLQVESLAASVLMKLGWVSRTGFDYGAIEVQGRGVEVASSLSFPLSAVLLLITTLMMYREYRRGRLGVEQYPRYAAALILAYMLGSKVLSPQYMLWLLPLAPLAGRGFVRIGISAVFLAACGVTRLVLIHYRDLVYLRFPGPDLLLARNLLLVLLWVLLLFMLDRPTDQQRRSAAG</sequence>
<feature type="transmembrane region" description="Helical" evidence="8">
    <location>
        <begin position="386"/>
        <end position="408"/>
    </location>
</feature>
<feature type="transmembrane region" description="Helical" evidence="8">
    <location>
        <begin position="318"/>
        <end position="336"/>
    </location>
</feature>
<feature type="transmembrane region" description="Helical" evidence="8">
    <location>
        <begin position="54"/>
        <end position="73"/>
    </location>
</feature>
<keyword evidence="5 8" id="KW-1133">Transmembrane helix</keyword>
<evidence type="ECO:0000256" key="7">
    <source>
        <dbReference type="ARBA" id="ARBA00024033"/>
    </source>
</evidence>
<reference evidence="9" key="1">
    <citation type="submission" date="2020-02" db="EMBL/GenBank/DDBJ databases">
        <authorList>
            <person name="Meier V. D."/>
        </authorList>
    </citation>
    <scope>NUCLEOTIDE SEQUENCE</scope>
    <source>
        <strain evidence="9">AVDCRST_MAG93</strain>
    </source>
</reference>
<evidence type="ECO:0000256" key="3">
    <source>
        <dbReference type="ARBA" id="ARBA00022679"/>
    </source>
</evidence>
<evidence type="ECO:0000256" key="5">
    <source>
        <dbReference type="ARBA" id="ARBA00022989"/>
    </source>
</evidence>
<feature type="transmembrane region" description="Helical" evidence="8">
    <location>
        <begin position="348"/>
        <end position="366"/>
    </location>
</feature>
<evidence type="ECO:0000256" key="6">
    <source>
        <dbReference type="ARBA" id="ARBA00023136"/>
    </source>
</evidence>
<dbReference type="InterPro" id="IPR018584">
    <property type="entry name" value="GT87"/>
</dbReference>
<evidence type="ECO:0000313" key="9">
    <source>
        <dbReference type="EMBL" id="CAA9290759.1"/>
    </source>
</evidence>
<keyword evidence="3" id="KW-0808">Transferase</keyword>
<evidence type="ECO:0000256" key="2">
    <source>
        <dbReference type="ARBA" id="ARBA00022475"/>
    </source>
</evidence>
<keyword evidence="2" id="KW-1003">Cell membrane</keyword>
<accession>A0A6J4JY82</accession>
<comment type="similarity">
    <text evidence="7">Belongs to the glycosyltransferase 87 family.</text>
</comment>
<feature type="transmembrane region" description="Helical" evidence="8">
    <location>
        <begin position="217"/>
        <end position="235"/>
    </location>
</feature>
<keyword evidence="4 8" id="KW-0812">Transmembrane</keyword>
<proteinExistence type="inferred from homology"/>
<evidence type="ECO:0000256" key="1">
    <source>
        <dbReference type="ARBA" id="ARBA00004651"/>
    </source>
</evidence>
<gene>
    <name evidence="9" type="ORF">AVDCRST_MAG93-3871</name>
</gene>
<evidence type="ECO:0000256" key="4">
    <source>
        <dbReference type="ARBA" id="ARBA00022692"/>
    </source>
</evidence>
<dbReference type="GO" id="GO:0005886">
    <property type="term" value="C:plasma membrane"/>
    <property type="evidence" value="ECO:0007669"/>
    <property type="project" value="UniProtKB-SubCell"/>
</dbReference>
<feature type="transmembrane region" description="Helical" evidence="8">
    <location>
        <begin position="191"/>
        <end position="211"/>
    </location>
</feature>
<dbReference type="GO" id="GO:0016758">
    <property type="term" value="F:hexosyltransferase activity"/>
    <property type="evidence" value="ECO:0007669"/>
    <property type="project" value="InterPro"/>
</dbReference>